<evidence type="ECO:0000313" key="4">
    <source>
        <dbReference type="Proteomes" id="UP000199413"/>
    </source>
</evidence>
<evidence type="ECO:0000313" key="3">
    <source>
        <dbReference type="EMBL" id="SCL31941.1"/>
    </source>
</evidence>
<gene>
    <name evidence="3" type="ORF">GA0070624_4364</name>
</gene>
<dbReference type="EMBL" id="FMHV01000002">
    <property type="protein sequence ID" value="SCL31941.1"/>
    <property type="molecule type" value="Genomic_DNA"/>
</dbReference>
<dbReference type="GO" id="GO:0008168">
    <property type="term" value="F:methyltransferase activity"/>
    <property type="evidence" value="ECO:0007669"/>
    <property type="project" value="InterPro"/>
</dbReference>
<dbReference type="AlphaFoldDB" id="A0A1C6SQV9"/>
<keyword evidence="1" id="KW-0010">Activator</keyword>
<reference evidence="4" key="1">
    <citation type="submission" date="2016-06" db="EMBL/GenBank/DDBJ databases">
        <authorList>
            <person name="Varghese N."/>
            <person name="Submissions Spin"/>
        </authorList>
    </citation>
    <scope>NUCLEOTIDE SEQUENCE [LARGE SCALE GENOMIC DNA]</scope>
    <source>
        <strain evidence="4">DSM 45431</strain>
    </source>
</reference>
<evidence type="ECO:0000259" key="2">
    <source>
        <dbReference type="Pfam" id="PF02805"/>
    </source>
</evidence>
<proteinExistence type="predicted"/>
<organism evidence="3 4">
    <name type="scientific">Micromonospora rhizosphaerae</name>
    <dbReference type="NCBI Taxonomy" id="568872"/>
    <lineage>
        <taxon>Bacteria</taxon>
        <taxon>Bacillati</taxon>
        <taxon>Actinomycetota</taxon>
        <taxon>Actinomycetes</taxon>
        <taxon>Micromonosporales</taxon>
        <taxon>Micromonosporaceae</taxon>
        <taxon>Micromonospora</taxon>
    </lineage>
</organism>
<accession>A0A1C6SQV9</accession>
<dbReference type="RefSeq" id="WP_091343866.1">
    <property type="nucleotide sequence ID" value="NZ_FMHV01000002.1"/>
</dbReference>
<sequence>MLSDPQSQYEAIQRREERLDGSFLTAVKTTGTYCRPSCRAKTPGK</sequence>
<protein>
    <submittedName>
        <fullName evidence="3">Metal binding domain of Ada</fullName>
    </submittedName>
</protein>
<dbReference type="SUPFAM" id="SSF57884">
    <property type="entry name" value="Ada DNA repair protein, N-terminal domain (N-Ada 10)"/>
    <property type="match status" value="1"/>
</dbReference>
<dbReference type="InterPro" id="IPR035451">
    <property type="entry name" value="Ada-like_dom_sf"/>
</dbReference>
<keyword evidence="4" id="KW-1185">Reference proteome</keyword>
<dbReference type="GO" id="GO:0006281">
    <property type="term" value="P:DNA repair"/>
    <property type="evidence" value="ECO:0007669"/>
    <property type="project" value="InterPro"/>
</dbReference>
<dbReference type="GO" id="GO:0003677">
    <property type="term" value="F:DNA binding"/>
    <property type="evidence" value="ECO:0007669"/>
    <property type="project" value="InterPro"/>
</dbReference>
<dbReference type="InterPro" id="IPR004026">
    <property type="entry name" value="Ada_DNA_repair_Zn-bd"/>
</dbReference>
<dbReference type="Gene3D" id="3.40.10.10">
    <property type="entry name" value="DNA Methylphosphotriester Repair Domain"/>
    <property type="match status" value="1"/>
</dbReference>
<dbReference type="GO" id="GO:0006355">
    <property type="term" value="P:regulation of DNA-templated transcription"/>
    <property type="evidence" value="ECO:0007669"/>
    <property type="project" value="InterPro"/>
</dbReference>
<dbReference type="STRING" id="568872.GA0070624_4364"/>
<name>A0A1C6SQV9_9ACTN</name>
<dbReference type="Proteomes" id="UP000199413">
    <property type="component" value="Unassembled WGS sequence"/>
</dbReference>
<feature type="domain" description="Ada DNA repair metal-binding" evidence="2">
    <location>
        <begin position="8"/>
        <end position="43"/>
    </location>
</feature>
<dbReference type="GO" id="GO:0008270">
    <property type="term" value="F:zinc ion binding"/>
    <property type="evidence" value="ECO:0007669"/>
    <property type="project" value="InterPro"/>
</dbReference>
<evidence type="ECO:0000256" key="1">
    <source>
        <dbReference type="ARBA" id="ARBA00023159"/>
    </source>
</evidence>
<dbReference type="OrthoDB" id="9811249at2"/>
<dbReference type="Pfam" id="PF02805">
    <property type="entry name" value="Ada_Zn_binding"/>
    <property type="match status" value="1"/>
</dbReference>